<dbReference type="RefSeq" id="WP_215759640.1">
    <property type="nucleotide sequence ID" value="NZ_JAHKBE010000016.1"/>
</dbReference>
<keyword evidence="2" id="KW-1185">Reference proteome</keyword>
<reference evidence="1 2" key="1">
    <citation type="submission" date="2024-04" db="EMBL/GenBank/DDBJ databases">
        <title>Human intestinal bacterial collection.</title>
        <authorList>
            <person name="Pauvert C."/>
            <person name="Hitch T.C.A."/>
            <person name="Clavel T."/>
        </authorList>
    </citation>
    <scope>NUCLEOTIDE SEQUENCE [LARGE SCALE GENOMIC DNA]</scope>
    <source>
        <strain evidence="1 2">CLA-AA-H145</strain>
    </source>
</reference>
<dbReference type="Proteomes" id="UP001487296">
    <property type="component" value="Unassembled WGS sequence"/>
</dbReference>
<comment type="caution">
    <text evidence="1">The sequence shown here is derived from an EMBL/GenBank/DDBJ whole genome shotgun (WGS) entry which is preliminary data.</text>
</comment>
<evidence type="ECO:0000313" key="1">
    <source>
        <dbReference type="EMBL" id="MEQ2486557.1"/>
    </source>
</evidence>
<evidence type="ECO:0000313" key="2">
    <source>
        <dbReference type="Proteomes" id="UP001487296"/>
    </source>
</evidence>
<proteinExistence type="predicted"/>
<gene>
    <name evidence="1" type="ORF">AAAT34_05730</name>
</gene>
<dbReference type="EMBL" id="JBBNFP010000016">
    <property type="protein sequence ID" value="MEQ2486557.1"/>
    <property type="molecule type" value="Genomic_DNA"/>
</dbReference>
<sequence length="107" mass="12593">MKQAILILAHKDFAALRKLIAYFKQDCYVFVEVYVGSDNNIPEGYSVQFRLDDFEGNYMETQILKKSRQKAQATQKVGTFQYVKDKNYRMFIKIFHNNNIIETAQLP</sequence>
<organism evidence="1 2">
    <name type="scientific">Hallella faecis</name>
    <dbReference type="NCBI Taxonomy" id="2841596"/>
    <lineage>
        <taxon>Bacteria</taxon>
        <taxon>Pseudomonadati</taxon>
        <taxon>Bacteroidota</taxon>
        <taxon>Bacteroidia</taxon>
        <taxon>Bacteroidales</taxon>
        <taxon>Prevotellaceae</taxon>
        <taxon>Hallella</taxon>
    </lineage>
</organism>
<protein>
    <submittedName>
        <fullName evidence="1">Uncharacterized protein</fullName>
    </submittedName>
</protein>
<name>A0ABV1FQ93_9BACT</name>
<accession>A0ABV1FQ93</accession>